<organism evidence="4 5">
    <name type="scientific">Pseudogemmobacter lacusdianii</name>
    <dbReference type="NCBI Taxonomy" id="3069608"/>
    <lineage>
        <taxon>Bacteria</taxon>
        <taxon>Pseudomonadati</taxon>
        <taxon>Pseudomonadota</taxon>
        <taxon>Alphaproteobacteria</taxon>
        <taxon>Rhodobacterales</taxon>
        <taxon>Paracoccaceae</taxon>
        <taxon>Pseudogemmobacter</taxon>
    </lineage>
</organism>
<feature type="domain" description="HPt" evidence="3">
    <location>
        <begin position="18"/>
        <end position="120"/>
    </location>
</feature>
<evidence type="ECO:0000313" key="4">
    <source>
        <dbReference type="EMBL" id="MDQ2065084.1"/>
    </source>
</evidence>
<dbReference type="Pfam" id="PF01627">
    <property type="entry name" value="Hpt"/>
    <property type="match status" value="1"/>
</dbReference>
<keyword evidence="1" id="KW-0902">Two-component regulatory system</keyword>
<comment type="caution">
    <text evidence="4">The sequence shown here is derived from an EMBL/GenBank/DDBJ whole genome shotgun (WGS) entry which is preliminary data.</text>
</comment>
<keyword evidence="5" id="KW-1185">Reference proteome</keyword>
<dbReference type="PROSITE" id="PS50894">
    <property type="entry name" value="HPT"/>
    <property type="match status" value="1"/>
</dbReference>
<name>A0ABU0VTM9_9RHOB</name>
<protein>
    <submittedName>
        <fullName evidence="4">Hpt domain-containing protein</fullName>
    </submittedName>
</protein>
<dbReference type="SUPFAM" id="SSF47226">
    <property type="entry name" value="Histidine-containing phosphotransfer domain, HPT domain"/>
    <property type="match status" value="1"/>
</dbReference>
<dbReference type="Proteomes" id="UP001239680">
    <property type="component" value="Unassembled WGS sequence"/>
</dbReference>
<feature type="modified residue" description="Phosphohistidine" evidence="2">
    <location>
        <position position="61"/>
    </location>
</feature>
<dbReference type="EMBL" id="JAVDBT010000002">
    <property type="protein sequence ID" value="MDQ2065084.1"/>
    <property type="molecule type" value="Genomic_DNA"/>
</dbReference>
<gene>
    <name evidence="4" type="ORF">Q9295_01760</name>
</gene>
<proteinExistence type="predicted"/>
<dbReference type="Gene3D" id="1.20.120.160">
    <property type="entry name" value="HPT domain"/>
    <property type="match status" value="1"/>
</dbReference>
<keyword evidence="2" id="KW-0597">Phosphoprotein</keyword>
<evidence type="ECO:0000256" key="1">
    <source>
        <dbReference type="ARBA" id="ARBA00023012"/>
    </source>
</evidence>
<evidence type="ECO:0000259" key="3">
    <source>
        <dbReference type="PROSITE" id="PS50894"/>
    </source>
</evidence>
<accession>A0ABU0VTM9</accession>
<evidence type="ECO:0000313" key="5">
    <source>
        <dbReference type="Proteomes" id="UP001239680"/>
    </source>
</evidence>
<evidence type="ECO:0000256" key="2">
    <source>
        <dbReference type="PROSITE-ProRule" id="PRU00110"/>
    </source>
</evidence>
<sequence length="120" mass="12855">MLLLGPQYGVSQTQSDPLAPIRRRFLTTVDQHCQDVAQLIQDTAEPALSRDAWNDIGLIAHRVAGVAATLGFEDLGRIAAELDQKIGTAMKAERVDLAGLSGTVALFQSQLLKAQAKTAD</sequence>
<dbReference type="RefSeq" id="WP_306678779.1">
    <property type="nucleotide sequence ID" value="NZ_JAVDBT010000002.1"/>
</dbReference>
<dbReference type="InterPro" id="IPR036641">
    <property type="entry name" value="HPT_dom_sf"/>
</dbReference>
<dbReference type="InterPro" id="IPR008207">
    <property type="entry name" value="Sig_transdc_His_kin_Hpt_dom"/>
</dbReference>
<reference evidence="4 5" key="1">
    <citation type="submission" date="2023-08" db="EMBL/GenBank/DDBJ databases">
        <title>Characterization of two Paracoccaceae strains isolated from Phycosphere and proposal of Xinfangfangia lacusdiani sp. nov.</title>
        <authorList>
            <person name="Deng Y."/>
            <person name="Zhang Y.Q."/>
        </authorList>
    </citation>
    <scope>NUCLEOTIDE SEQUENCE [LARGE SCALE GENOMIC DNA]</scope>
    <source>
        <strain evidence="4 5">CPCC 101601</strain>
    </source>
</reference>